<comment type="function">
    <text evidence="2">Antitoxin component of a type II toxin-antitoxin (TA) system.</text>
</comment>
<dbReference type="EMBL" id="VXPY01000040">
    <property type="protein sequence ID" value="MYD89989.1"/>
    <property type="molecule type" value="Genomic_DNA"/>
</dbReference>
<comment type="similarity">
    <text evidence="1 2">Belongs to the phD/YefM antitoxin family.</text>
</comment>
<evidence type="ECO:0000256" key="2">
    <source>
        <dbReference type="RuleBase" id="RU362080"/>
    </source>
</evidence>
<evidence type="ECO:0000256" key="1">
    <source>
        <dbReference type="ARBA" id="ARBA00009981"/>
    </source>
</evidence>
<reference evidence="3" key="1">
    <citation type="submission" date="2019-09" db="EMBL/GenBank/DDBJ databases">
        <title>Characterisation of the sponge microbiome using genome-centric metagenomics.</title>
        <authorList>
            <person name="Engelberts J.P."/>
            <person name="Robbins S.J."/>
            <person name="De Goeij J.M."/>
            <person name="Aranda M."/>
            <person name="Bell S.C."/>
            <person name="Webster N.S."/>
        </authorList>
    </citation>
    <scope>NUCLEOTIDE SEQUENCE</scope>
    <source>
        <strain evidence="3">SB0662_bin_9</strain>
    </source>
</reference>
<dbReference type="InterPro" id="IPR006442">
    <property type="entry name" value="Antitoxin_Phd/YefM"/>
</dbReference>
<dbReference type="SUPFAM" id="SSF143120">
    <property type="entry name" value="YefM-like"/>
    <property type="match status" value="1"/>
</dbReference>
<dbReference type="Gene3D" id="3.40.1620.10">
    <property type="entry name" value="YefM-like domain"/>
    <property type="match status" value="1"/>
</dbReference>
<sequence length="95" mass="10348">MDRHDTAGAGRAIPASQFRANCLQLIDQVAQSGEEIVITKYGIPAARLVPLTRDQKPTPPFGAGRHLFDITGDIEAPLDVEWEAEVNPDRVLDPS</sequence>
<comment type="caution">
    <text evidence="3">The sequence shown here is derived from an EMBL/GenBank/DDBJ whole genome shotgun (WGS) entry which is preliminary data.</text>
</comment>
<gene>
    <name evidence="3" type="ORF">F4Y08_06570</name>
</gene>
<protein>
    <recommendedName>
        <fullName evidence="2">Antitoxin</fullName>
    </recommendedName>
</protein>
<dbReference type="Pfam" id="PF02604">
    <property type="entry name" value="PhdYeFM_antitox"/>
    <property type="match status" value="1"/>
</dbReference>
<accession>A0A6B1DQI3</accession>
<proteinExistence type="inferred from homology"/>
<dbReference type="NCBIfam" id="TIGR01552">
    <property type="entry name" value="phd_fam"/>
    <property type="match status" value="1"/>
</dbReference>
<organism evidence="3">
    <name type="scientific">Caldilineaceae bacterium SB0662_bin_9</name>
    <dbReference type="NCBI Taxonomy" id="2605258"/>
    <lineage>
        <taxon>Bacteria</taxon>
        <taxon>Bacillati</taxon>
        <taxon>Chloroflexota</taxon>
        <taxon>Caldilineae</taxon>
        <taxon>Caldilineales</taxon>
        <taxon>Caldilineaceae</taxon>
    </lineage>
</organism>
<name>A0A6B1DQI3_9CHLR</name>
<evidence type="ECO:0000313" key="3">
    <source>
        <dbReference type="EMBL" id="MYD89989.1"/>
    </source>
</evidence>
<dbReference type="AlphaFoldDB" id="A0A6B1DQI3"/>
<dbReference type="InterPro" id="IPR036165">
    <property type="entry name" value="YefM-like_sf"/>
</dbReference>